<comment type="caution">
    <text evidence="1">The sequence shown here is derived from an EMBL/GenBank/DDBJ whole genome shotgun (WGS) entry which is preliminary data.</text>
</comment>
<dbReference type="RefSeq" id="WP_134117486.1">
    <property type="nucleotide sequence ID" value="NZ_SOEG01000020.1"/>
</dbReference>
<name>A0A4R8H230_9FIRM</name>
<evidence type="ECO:0000313" key="1">
    <source>
        <dbReference type="EMBL" id="TDX49134.1"/>
    </source>
</evidence>
<protein>
    <submittedName>
        <fullName evidence="1">Uncharacterized protein</fullName>
    </submittedName>
</protein>
<proteinExistence type="predicted"/>
<reference evidence="1 2" key="1">
    <citation type="submission" date="2019-03" db="EMBL/GenBank/DDBJ databases">
        <title>Subsurface microbial communities from deep shales in Ohio and West Virginia, USA.</title>
        <authorList>
            <person name="Wrighton K."/>
        </authorList>
    </citation>
    <scope>NUCLEOTIDE SEQUENCE [LARGE SCALE GENOMIC DNA]</scope>
    <source>
        <strain evidence="1 2">MSL 6dP</strain>
    </source>
</reference>
<accession>A0A4R8H230</accession>
<sequence length="62" mass="7109">MSEKRVSEILKEQLEELCEVNAELLEKSKINLSDAELKTLEIVNNSIICLGDFFIKLKKTNL</sequence>
<gene>
    <name evidence="1" type="ORF">C7959_12028</name>
</gene>
<dbReference type="EMBL" id="SOEG01000020">
    <property type="protein sequence ID" value="TDX49134.1"/>
    <property type="molecule type" value="Genomic_DNA"/>
</dbReference>
<dbReference type="AlphaFoldDB" id="A0A4R8H230"/>
<organism evidence="1 2">
    <name type="scientific">Orenia marismortui</name>
    <dbReference type="NCBI Taxonomy" id="46469"/>
    <lineage>
        <taxon>Bacteria</taxon>
        <taxon>Bacillati</taxon>
        <taxon>Bacillota</taxon>
        <taxon>Clostridia</taxon>
        <taxon>Halanaerobiales</taxon>
        <taxon>Halobacteroidaceae</taxon>
        <taxon>Orenia</taxon>
    </lineage>
</organism>
<evidence type="ECO:0000313" key="2">
    <source>
        <dbReference type="Proteomes" id="UP000295832"/>
    </source>
</evidence>
<dbReference type="Proteomes" id="UP000295832">
    <property type="component" value="Unassembled WGS sequence"/>
</dbReference>
<keyword evidence="2" id="KW-1185">Reference proteome</keyword>